<keyword evidence="1" id="KW-0378">Hydrolase</keyword>
<reference evidence="6" key="2">
    <citation type="submission" date="2025-05" db="UniProtKB">
        <authorList>
            <consortium name="EnsemblMetazoa"/>
        </authorList>
    </citation>
    <scope>IDENTIFICATION</scope>
    <source>
        <strain evidence="6">Foshan</strain>
    </source>
</reference>
<dbReference type="EnsemblMetazoa" id="AALFPA23_003349.R3640">
    <property type="protein sequence ID" value="AALFPA23_003349.P3640"/>
    <property type="gene ID" value="AALFPA23_003349"/>
</dbReference>
<proteinExistence type="predicted"/>
<reference evidence="7" key="1">
    <citation type="journal article" date="2015" name="Proc. Natl. Acad. Sci. U.S.A.">
        <title>Genome sequence of the Asian Tiger mosquito, Aedes albopictus, reveals insights into its biology, genetics, and evolution.</title>
        <authorList>
            <person name="Chen X.G."/>
            <person name="Jiang X."/>
            <person name="Gu J."/>
            <person name="Xu M."/>
            <person name="Wu Y."/>
            <person name="Deng Y."/>
            <person name="Zhang C."/>
            <person name="Bonizzoni M."/>
            <person name="Dermauw W."/>
            <person name="Vontas J."/>
            <person name="Armbruster P."/>
            <person name="Huang X."/>
            <person name="Yang Y."/>
            <person name="Zhang H."/>
            <person name="He W."/>
            <person name="Peng H."/>
            <person name="Liu Y."/>
            <person name="Wu K."/>
            <person name="Chen J."/>
            <person name="Lirakis M."/>
            <person name="Topalis P."/>
            <person name="Van Leeuwen T."/>
            <person name="Hall A.B."/>
            <person name="Jiang X."/>
            <person name="Thorpe C."/>
            <person name="Mueller R.L."/>
            <person name="Sun C."/>
            <person name="Waterhouse R.M."/>
            <person name="Yan G."/>
            <person name="Tu Z.J."/>
            <person name="Fang X."/>
            <person name="James A.A."/>
        </authorList>
    </citation>
    <scope>NUCLEOTIDE SEQUENCE [LARGE SCALE GENOMIC DNA]</scope>
    <source>
        <strain evidence="7">Foshan</strain>
    </source>
</reference>
<dbReference type="PANTHER" id="PTHR22595:SF197">
    <property type="entry name" value="CHITINASE FAMILY PROTEIN"/>
    <property type="match status" value="1"/>
</dbReference>
<dbReference type="InterPro" id="IPR000726">
    <property type="entry name" value="Glyco_hydro_19_cat"/>
</dbReference>
<name>A0ABM1XVR9_AEDAL</name>
<protein>
    <recommendedName>
        <fullName evidence="5">Glycoside hydrolase family 19 catalytic domain-containing protein</fullName>
    </recommendedName>
</protein>
<keyword evidence="7" id="KW-1185">Reference proteome</keyword>
<dbReference type="RefSeq" id="XP_062699522.1">
    <property type="nucleotide sequence ID" value="XM_062843538.1"/>
</dbReference>
<evidence type="ECO:0000256" key="4">
    <source>
        <dbReference type="ARBA" id="ARBA00023326"/>
    </source>
</evidence>
<keyword evidence="2" id="KW-0119">Carbohydrate metabolism</keyword>
<feature type="domain" description="Glycoside hydrolase family 19 catalytic" evidence="5">
    <location>
        <begin position="68"/>
        <end position="162"/>
    </location>
</feature>
<dbReference type="Pfam" id="PF00182">
    <property type="entry name" value="Glyco_hydro_19"/>
    <property type="match status" value="1"/>
</dbReference>
<dbReference type="SUPFAM" id="SSF53955">
    <property type="entry name" value="Lysozyme-like"/>
    <property type="match status" value="1"/>
</dbReference>
<accession>A0ABM1XVR9</accession>
<dbReference type="CDD" id="cd00325">
    <property type="entry name" value="chitinase_GH19"/>
    <property type="match status" value="1"/>
</dbReference>
<sequence length="192" mass="21932">MVVTTEQLNTVLSDLEYPPLSEEDAEIIVGQTNDMTDDFEEAVMFLTQLIHESGGFKHRKEHEGKTKKYAPFYGRGYIQLTYEENYQGASMAIFGDERLVKNPKMVSDSVEMSMRVSVWFWEAKVRPAVGPSNHSFNRTTQVINGELEPPGSDKAEGRHALFIKVYNSFCRVANRNRSIPKQDDNNEWCSVL</sequence>
<organism evidence="6 7">
    <name type="scientific">Aedes albopictus</name>
    <name type="common">Asian tiger mosquito</name>
    <name type="synonym">Stegomyia albopicta</name>
    <dbReference type="NCBI Taxonomy" id="7160"/>
    <lineage>
        <taxon>Eukaryota</taxon>
        <taxon>Metazoa</taxon>
        <taxon>Ecdysozoa</taxon>
        <taxon>Arthropoda</taxon>
        <taxon>Hexapoda</taxon>
        <taxon>Insecta</taxon>
        <taxon>Pterygota</taxon>
        <taxon>Neoptera</taxon>
        <taxon>Endopterygota</taxon>
        <taxon>Diptera</taxon>
        <taxon>Nematocera</taxon>
        <taxon>Culicoidea</taxon>
        <taxon>Culicidae</taxon>
        <taxon>Culicinae</taxon>
        <taxon>Aedini</taxon>
        <taxon>Aedes</taxon>
        <taxon>Stegomyia</taxon>
    </lineage>
</organism>
<evidence type="ECO:0000256" key="2">
    <source>
        <dbReference type="ARBA" id="ARBA00023277"/>
    </source>
</evidence>
<dbReference type="PANTHER" id="PTHR22595">
    <property type="entry name" value="CHITINASE-RELATED"/>
    <property type="match status" value="1"/>
</dbReference>
<evidence type="ECO:0000256" key="3">
    <source>
        <dbReference type="ARBA" id="ARBA00023295"/>
    </source>
</evidence>
<evidence type="ECO:0000259" key="5">
    <source>
        <dbReference type="Pfam" id="PF00182"/>
    </source>
</evidence>
<evidence type="ECO:0000256" key="1">
    <source>
        <dbReference type="ARBA" id="ARBA00022801"/>
    </source>
</evidence>
<dbReference type="Gene3D" id="1.10.530.10">
    <property type="match status" value="1"/>
</dbReference>
<dbReference type="InterPro" id="IPR023346">
    <property type="entry name" value="Lysozyme-like_dom_sf"/>
</dbReference>
<dbReference type="Proteomes" id="UP000069940">
    <property type="component" value="Unassembled WGS sequence"/>
</dbReference>
<keyword evidence="3" id="KW-0326">Glycosidase</keyword>
<dbReference type="GeneID" id="109416971"/>
<evidence type="ECO:0000313" key="6">
    <source>
        <dbReference type="EnsemblMetazoa" id="AALFPA23_003349.P3640"/>
    </source>
</evidence>
<keyword evidence="4" id="KW-0624">Polysaccharide degradation</keyword>
<dbReference type="Gene3D" id="3.30.20.10">
    <property type="entry name" value="Endochitinase, domain 2"/>
    <property type="match status" value="1"/>
</dbReference>
<evidence type="ECO:0000313" key="7">
    <source>
        <dbReference type="Proteomes" id="UP000069940"/>
    </source>
</evidence>